<dbReference type="Gene3D" id="3.30.110.170">
    <property type="entry name" value="Protein of unknown function (DUF541), domain 1"/>
    <property type="match status" value="1"/>
</dbReference>
<keyword evidence="2" id="KW-1185">Reference proteome</keyword>
<evidence type="ECO:0000313" key="1">
    <source>
        <dbReference type="EMBL" id="MCX2818164.1"/>
    </source>
</evidence>
<reference evidence="1" key="1">
    <citation type="submission" date="2022-09" db="EMBL/GenBank/DDBJ databases">
        <title>Haloadaptaus new haloarchaeum isolated from saline soil.</title>
        <authorList>
            <person name="Duran-Viseras A."/>
            <person name="Sanchez-Porro C."/>
            <person name="Ventosa A."/>
        </authorList>
    </citation>
    <scope>NUCLEOTIDE SEQUENCE</scope>
    <source>
        <strain evidence="1">F3-133</strain>
    </source>
</reference>
<dbReference type="EMBL" id="RKLV01000002">
    <property type="protein sequence ID" value="MCX2818164.1"/>
    <property type="molecule type" value="Genomic_DNA"/>
</dbReference>
<dbReference type="Gene3D" id="3.30.70.2970">
    <property type="entry name" value="Protein of unknown function (DUF541), domain 2"/>
    <property type="match status" value="1"/>
</dbReference>
<dbReference type="Pfam" id="PF04402">
    <property type="entry name" value="SIMPL"/>
    <property type="match status" value="1"/>
</dbReference>
<dbReference type="InterPro" id="IPR007497">
    <property type="entry name" value="SIMPL/DUF541"/>
</dbReference>
<comment type="caution">
    <text evidence="1">The sequence shown here is derived from an EMBL/GenBank/DDBJ whole genome shotgun (WGS) entry which is preliminary data.</text>
</comment>
<dbReference type="GO" id="GO:0006974">
    <property type="term" value="P:DNA damage response"/>
    <property type="evidence" value="ECO:0007669"/>
    <property type="project" value="TreeGrafter"/>
</dbReference>
<dbReference type="RefSeq" id="WP_266085853.1">
    <property type="nucleotide sequence ID" value="NZ_RKLV01000002.1"/>
</dbReference>
<proteinExistence type="predicted"/>
<dbReference type="AlphaFoldDB" id="A0A9Q4GFH8"/>
<name>A0A9Q4GFH8_9EURY</name>
<gene>
    <name evidence="1" type="ORF">EGH25_02205</name>
</gene>
<sequence>MSKKHVTAVFLLGALVAGGALLASGVAAQGQGTDVAGDEFVRVSANGGVDAEADATEVTVAVEARADDPSVVRERVAENVSDVREALEDAGVGDDAVHSTGYTLREARAYEQREGDVPDHYARHALRVTVDGTDSAGEIIDAAVEGGATTVANVAFTVSDERRSQLKNDALKDAMANARSQADAVAEAGGISVSGVRSISTTETGISPVSYDRAAVELAESGASTSVDPGPVEIDATVEVVYDAS</sequence>
<organism evidence="1 2">
    <name type="scientific">Halorutilus salinus</name>
    <dbReference type="NCBI Taxonomy" id="2487751"/>
    <lineage>
        <taxon>Archaea</taxon>
        <taxon>Methanobacteriati</taxon>
        <taxon>Methanobacteriota</taxon>
        <taxon>Stenosarchaea group</taxon>
        <taxon>Halobacteria</taxon>
        <taxon>Halorutilales</taxon>
        <taxon>Halorutilaceae</taxon>
        <taxon>Halorutilus</taxon>
    </lineage>
</organism>
<dbReference type="PANTHER" id="PTHR34387">
    <property type="entry name" value="SLR1258 PROTEIN"/>
    <property type="match status" value="1"/>
</dbReference>
<protein>
    <submittedName>
        <fullName evidence="1">SIMPL domain-containing protein</fullName>
    </submittedName>
</protein>
<accession>A0A9Q4GFH8</accession>
<dbReference type="PANTHER" id="PTHR34387:SF2">
    <property type="entry name" value="SLR1258 PROTEIN"/>
    <property type="match status" value="1"/>
</dbReference>
<dbReference type="InterPro" id="IPR052022">
    <property type="entry name" value="26kDa_periplasmic_antigen"/>
</dbReference>
<dbReference type="Proteomes" id="UP001149411">
    <property type="component" value="Unassembled WGS sequence"/>
</dbReference>
<evidence type="ECO:0000313" key="2">
    <source>
        <dbReference type="Proteomes" id="UP001149411"/>
    </source>
</evidence>